<evidence type="ECO:0000313" key="8">
    <source>
        <dbReference type="EMBL" id="TIA88899.1"/>
    </source>
</evidence>
<dbReference type="PROSITE" id="PS50102">
    <property type="entry name" value="RRM"/>
    <property type="match status" value="1"/>
</dbReference>
<dbReference type="GO" id="GO:0003723">
    <property type="term" value="F:RNA binding"/>
    <property type="evidence" value="ECO:0007669"/>
    <property type="project" value="UniProtKB-UniRule"/>
</dbReference>
<dbReference type="InterPro" id="IPR023313">
    <property type="entry name" value="UBQ-conjugating_AS"/>
</dbReference>
<keyword evidence="3" id="KW-0694">RNA-binding</keyword>
<protein>
    <recommendedName>
        <fullName evidence="10">UBC core domain-containing protein</fullName>
    </recommendedName>
</protein>
<sequence>MSTASRRRLIRDFKRLSSDPPGGVSGAPCGDNIMIWNAVIFGPGETPFEDGTFRLLLTFDEQYPNKPPTVKFTSKMFHPNVYANGELCLDILQNRWSPTYDVAAVLTSIQSLLHDPNPNSPANSEAASLYSNNMKEYIRRTKKRSNKSNIANDLSNLSIQSAQIPQAPQYSQEYSSNALLWLSMALTPASLDRNTQVHEHVLRYNGWVSASHLIKHTPFLNQLKPFNGQQQLISQHIRNDPDCGLECMLDGTRGICIRRADTLDMDLDVDEMSVYLQGLPLSLSTYQGVFDFLKDKVPEIQSLHFPRLFSKGSDATGVYRGMVFVSFWSTSDASSVLTKWPWLSGTSAVNSSKNQIRSLSVQRWNELQEEYTAYCNKIRQQNQSHRAQLCAAAETHQSSMQSTSNTIDPDVKSQNNQDQTPQQPQFPSGCVLELTDVDSTTSKPAIRADVLKAVDQSELAYIEYTKALSLAVIRFTTSAAAAKAQQALGGEIISGIREANYWNSIPERLRLQALEKSGQASIDSEIPADSSEQGGLQSGLRVDAEDNKTKKKRRKSNKGDLVAGDV</sequence>
<gene>
    <name evidence="8" type="ORF">E3P99_02345</name>
</gene>
<dbReference type="InterPro" id="IPR000504">
    <property type="entry name" value="RRM_dom"/>
</dbReference>
<feature type="compositionally biased region" description="Low complexity" evidence="5">
    <location>
        <begin position="414"/>
        <end position="425"/>
    </location>
</feature>
<organism evidence="8 9">
    <name type="scientific">Wallemia hederae</name>
    <dbReference type="NCBI Taxonomy" id="1540922"/>
    <lineage>
        <taxon>Eukaryota</taxon>
        <taxon>Fungi</taxon>
        <taxon>Dikarya</taxon>
        <taxon>Basidiomycota</taxon>
        <taxon>Wallemiomycotina</taxon>
        <taxon>Wallemiomycetes</taxon>
        <taxon>Wallemiales</taxon>
        <taxon>Wallemiaceae</taxon>
        <taxon>Wallemia</taxon>
    </lineage>
</organism>
<feature type="compositionally biased region" description="Polar residues" evidence="5">
    <location>
        <begin position="395"/>
        <end position="407"/>
    </location>
</feature>
<dbReference type="SMART" id="SM00212">
    <property type="entry name" value="UBCc"/>
    <property type="match status" value="1"/>
</dbReference>
<dbReference type="InterPro" id="IPR000608">
    <property type="entry name" value="UBC"/>
</dbReference>
<evidence type="ECO:0000313" key="9">
    <source>
        <dbReference type="Proteomes" id="UP000310189"/>
    </source>
</evidence>
<feature type="region of interest" description="Disordered" evidence="5">
    <location>
        <begin position="520"/>
        <end position="566"/>
    </location>
</feature>
<comment type="caution">
    <text evidence="8">The sequence shown here is derived from an EMBL/GenBank/DDBJ whole genome shotgun (WGS) entry which is preliminary data.</text>
</comment>
<feature type="region of interest" description="Disordered" evidence="5">
    <location>
        <begin position="390"/>
        <end position="428"/>
    </location>
</feature>
<dbReference type="AlphaFoldDB" id="A0A4T0FKU0"/>
<evidence type="ECO:0000259" key="7">
    <source>
        <dbReference type="PROSITE" id="PS50127"/>
    </source>
</evidence>
<evidence type="ECO:0000259" key="6">
    <source>
        <dbReference type="PROSITE" id="PS50102"/>
    </source>
</evidence>
<dbReference type="CDD" id="cd23790">
    <property type="entry name" value="UBCc_UBE2A_2B"/>
    <property type="match status" value="1"/>
</dbReference>
<evidence type="ECO:0000256" key="1">
    <source>
        <dbReference type="ARBA" id="ARBA00022679"/>
    </source>
</evidence>
<dbReference type="PANTHER" id="PTHR24067">
    <property type="entry name" value="UBIQUITIN-CONJUGATING ENZYME E2"/>
    <property type="match status" value="1"/>
</dbReference>
<keyword evidence="9" id="KW-1185">Reference proteome</keyword>
<evidence type="ECO:0008006" key="10">
    <source>
        <dbReference type="Google" id="ProtNLM"/>
    </source>
</evidence>
<dbReference type="SUPFAM" id="SSF54495">
    <property type="entry name" value="UBC-like"/>
    <property type="match status" value="1"/>
</dbReference>
<dbReference type="Pfam" id="PF00179">
    <property type="entry name" value="UQ_con"/>
    <property type="match status" value="1"/>
</dbReference>
<evidence type="ECO:0000256" key="4">
    <source>
        <dbReference type="PROSITE-ProRule" id="PRU10133"/>
    </source>
</evidence>
<dbReference type="PROSITE" id="PS00183">
    <property type="entry name" value="UBC_1"/>
    <property type="match status" value="1"/>
</dbReference>
<dbReference type="EMBL" id="SPNW01000032">
    <property type="protein sequence ID" value="TIA88899.1"/>
    <property type="molecule type" value="Genomic_DNA"/>
</dbReference>
<dbReference type="FunFam" id="3.10.110.10:FF:000090">
    <property type="entry name" value="Ubiquitin-conjugating enzyme E2-17 kDa"/>
    <property type="match status" value="1"/>
</dbReference>
<accession>A0A4T0FKU0</accession>
<dbReference type="Gene3D" id="3.10.110.10">
    <property type="entry name" value="Ubiquitin Conjugating Enzyme"/>
    <property type="match status" value="1"/>
</dbReference>
<evidence type="ECO:0000256" key="2">
    <source>
        <dbReference type="ARBA" id="ARBA00022786"/>
    </source>
</evidence>
<name>A0A4T0FKU0_9BASI</name>
<dbReference type="OrthoDB" id="9984419at2759"/>
<keyword evidence="2" id="KW-0833">Ubl conjugation pathway</keyword>
<evidence type="ECO:0000256" key="5">
    <source>
        <dbReference type="SAM" id="MobiDB-lite"/>
    </source>
</evidence>
<dbReference type="InterPro" id="IPR016135">
    <property type="entry name" value="UBQ-conjugating_enzyme/RWD"/>
</dbReference>
<dbReference type="InterPro" id="IPR050113">
    <property type="entry name" value="Ub_conjugating_enzyme"/>
</dbReference>
<evidence type="ECO:0000256" key="3">
    <source>
        <dbReference type="PROSITE-ProRule" id="PRU00176"/>
    </source>
</evidence>
<dbReference type="Proteomes" id="UP000310189">
    <property type="component" value="Unassembled WGS sequence"/>
</dbReference>
<feature type="domain" description="RRM" evidence="6">
    <location>
        <begin position="272"/>
        <end position="366"/>
    </location>
</feature>
<feature type="active site" description="Glycyl thioester intermediate" evidence="4">
    <location>
        <position position="88"/>
    </location>
</feature>
<dbReference type="PROSITE" id="PS50127">
    <property type="entry name" value="UBC_2"/>
    <property type="match status" value="1"/>
</dbReference>
<dbReference type="Gene3D" id="3.30.70.330">
    <property type="match status" value="1"/>
</dbReference>
<feature type="domain" description="UBC core" evidence="7">
    <location>
        <begin position="4"/>
        <end position="150"/>
    </location>
</feature>
<dbReference type="InterPro" id="IPR012677">
    <property type="entry name" value="Nucleotide-bd_a/b_plait_sf"/>
</dbReference>
<keyword evidence="1" id="KW-0808">Transferase</keyword>
<reference evidence="8 9" key="1">
    <citation type="submission" date="2019-03" db="EMBL/GenBank/DDBJ databases">
        <title>Sequencing 23 genomes of Wallemia ichthyophaga.</title>
        <authorList>
            <person name="Gostincar C."/>
        </authorList>
    </citation>
    <scope>NUCLEOTIDE SEQUENCE [LARGE SCALE GENOMIC DNA]</scope>
    <source>
        <strain evidence="8 9">EXF-5753</strain>
    </source>
</reference>
<proteinExistence type="predicted"/>
<dbReference type="GO" id="GO:0016740">
    <property type="term" value="F:transferase activity"/>
    <property type="evidence" value="ECO:0007669"/>
    <property type="project" value="UniProtKB-KW"/>
</dbReference>